<dbReference type="GO" id="GO:0030956">
    <property type="term" value="C:glutamyl-tRNA(Gln) amidotransferase complex"/>
    <property type="evidence" value="ECO:0007669"/>
    <property type="project" value="InterPro"/>
</dbReference>
<evidence type="ECO:0000256" key="4">
    <source>
        <dbReference type="ARBA" id="ARBA00022917"/>
    </source>
</evidence>
<evidence type="ECO:0000313" key="7">
    <source>
        <dbReference type="EMBL" id="PIR44724.1"/>
    </source>
</evidence>
<dbReference type="InterPro" id="IPR000120">
    <property type="entry name" value="Amidase"/>
</dbReference>
<comment type="function">
    <text evidence="5">Allows the formation of correctly charged Gln-tRNA(Gln) through the transamidation of misacylated Glu-tRNA(Gln) in organisms which lack glutaminyl-tRNA synthetase. The reaction takes place in the presence of glutamine and ATP through an activated gamma-phospho-Glu-tRNA(Gln).</text>
</comment>
<dbReference type="PANTHER" id="PTHR11895:SF151">
    <property type="entry name" value="GLUTAMYL-TRNA(GLN) AMIDOTRANSFERASE SUBUNIT A"/>
    <property type="match status" value="1"/>
</dbReference>
<keyword evidence="2 5" id="KW-0547">Nucleotide-binding</keyword>
<comment type="caution">
    <text evidence="7">The sequence shown here is derived from an EMBL/GenBank/DDBJ whole genome shotgun (WGS) entry which is preliminary data.</text>
</comment>
<gene>
    <name evidence="5" type="primary">gatA</name>
    <name evidence="7" type="ORF">COV10_03480</name>
</gene>
<proteinExistence type="inferred from homology"/>
<dbReference type="NCBIfam" id="TIGR00132">
    <property type="entry name" value="gatA"/>
    <property type="match status" value="1"/>
</dbReference>
<dbReference type="GO" id="GO:0050567">
    <property type="term" value="F:glutaminyl-tRNA synthase (glutamine-hydrolyzing) activity"/>
    <property type="evidence" value="ECO:0007669"/>
    <property type="project" value="UniProtKB-UniRule"/>
</dbReference>
<sequence length="480" mass="51547">MIDLSALTIAKAAAALRAKEFSSRELVEAHLSLAHEKNPSLNAYLELFEESALAEADEADKRITAGEEGSLLGIPIGVKDNILIKDKISSGGSKILATHRAVYDATVISRLREQGAVFLGRTNLDEFGMGSSTENSAYGPTKNPHDLTRVPGGSSGGSTAALAAHIALGALGTDTGGSCRQPAALCGVVGMKPTYGAVSRYGVMPLGASLNQVGEMAKTVADVETLFHAVRSHDKMDNISCDYEARRFKATPTQAKRVGVPRKFLEKGLPSDVVANFEASLARLRERGYEVVDIELPFIDYALAVYYVLLPAEISTDLARYDGMRYGVYLPGANLLKDYMRSRGEGFGKESRRRIMLGTYVLSHGYYDAYYNKARAIRQAIVSDFKRVFSGPEAVGAIATPTTAAPAFKIGEKVDDPLAMYLEDIFTVTANIVGCPAISVPSGTVDREGVRLPLGFQLMAPHFGEELMFAIAKDAEGNTV</sequence>
<dbReference type="Gene3D" id="3.90.1300.10">
    <property type="entry name" value="Amidase signature (AS) domain"/>
    <property type="match status" value="1"/>
</dbReference>
<dbReference type="EC" id="6.3.5.7" evidence="5"/>
<keyword evidence="1 5" id="KW-0436">Ligase</keyword>
<dbReference type="GO" id="GO:0006412">
    <property type="term" value="P:translation"/>
    <property type="evidence" value="ECO:0007669"/>
    <property type="project" value="UniProtKB-UniRule"/>
</dbReference>
<dbReference type="InterPro" id="IPR023631">
    <property type="entry name" value="Amidase_dom"/>
</dbReference>
<comment type="subunit">
    <text evidence="5">Heterotrimer of A, B and C subunits.</text>
</comment>
<comment type="similarity">
    <text evidence="5">Belongs to the amidase family. GatA subfamily.</text>
</comment>
<dbReference type="GO" id="GO:0005524">
    <property type="term" value="F:ATP binding"/>
    <property type="evidence" value="ECO:0007669"/>
    <property type="project" value="UniProtKB-KW"/>
</dbReference>
<name>A0A2H0RFB8_9BACT</name>
<evidence type="ECO:0000259" key="6">
    <source>
        <dbReference type="Pfam" id="PF01425"/>
    </source>
</evidence>
<keyword evidence="7" id="KW-0808">Transferase</keyword>
<organism evidence="7 8">
    <name type="scientific">Candidatus Vogelbacteria bacterium CG10_big_fil_rev_8_21_14_0_10_51_16</name>
    <dbReference type="NCBI Taxonomy" id="1975045"/>
    <lineage>
        <taxon>Bacteria</taxon>
        <taxon>Candidatus Vogeliibacteriota</taxon>
    </lineage>
</organism>
<dbReference type="SUPFAM" id="SSF75304">
    <property type="entry name" value="Amidase signature (AS) enzymes"/>
    <property type="match status" value="1"/>
</dbReference>
<dbReference type="InterPro" id="IPR004412">
    <property type="entry name" value="GatA"/>
</dbReference>
<comment type="catalytic activity">
    <reaction evidence="5">
        <text>L-glutamyl-tRNA(Gln) + L-glutamine + ATP + H2O = L-glutaminyl-tRNA(Gln) + L-glutamate + ADP + phosphate + H(+)</text>
        <dbReference type="Rhea" id="RHEA:17521"/>
        <dbReference type="Rhea" id="RHEA-COMP:9681"/>
        <dbReference type="Rhea" id="RHEA-COMP:9684"/>
        <dbReference type="ChEBI" id="CHEBI:15377"/>
        <dbReference type="ChEBI" id="CHEBI:15378"/>
        <dbReference type="ChEBI" id="CHEBI:29985"/>
        <dbReference type="ChEBI" id="CHEBI:30616"/>
        <dbReference type="ChEBI" id="CHEBI:43474"/>
        <dbReference type="ChEBI" id="CHEBI:58359"/>
        <dbReference type="ChEBI" id="CHEBI:78520"/>
        <dbReference type="ChEBI" id="CHEBI:78521"/>
        <dbReference type="ChEBI" id="CHEBI:456216"/>
        <dbReference type="EC" id="6.3.5.7"/>
    </reaction>
</comment>
<dbReference type="Pfam" id="PF01425">
    <property type="entry name" value="Amidase"/>
    <property type="match status" value="1"/>
</dbReference>
<keyword evidence="3 5" id="KW-0067">ATP-binding</keyword>
<feature type="active site" description="Acyl-ester intermediate" evidence="5">
    <location>
        <position position="178"/>
    </location>
</feature>
<dbReference type="AlphaFoldDB" id="A0A2H0RFB8"/>
<reference evidence="7 8" key="1">
    <citation type="submission" date="2017-09" db="EMBL/GenBank/DDBJ databases">
        <title>Depth-based differentiation of microbial function through sediment-hosted aquifers and enrichment of novel symbionts in the deep terrestrial subsurface.</title>
        <authorList>
            <person name="Probst A.J."/>
            <person name="Ladd B."/>
            <person name="Jarett J.K."/>
            <person name="Geller-Mcgrath D.E."/>
            <person name="Sieber C.M."/>
            <person name="Emerson J.B."/>
            <person name="Anantharaman K."/>
            <person name="Thomas B.C."/>
            <person name="Malmstrom R."/>
            <person name="Stieglmeier M."/>
            <person name="Klingl A."/>
            <person name="Woyke T."/>
            <person name="Ryan C.M."/>
            <person name="Banfield J.F."/>
        </authorList>
    </citation>
    <scope>NUCLEOTIDE SEQUENCE [LARGE SCALE GENOMIC DNA]</scope>
    <source>
        <strain evidence="7">CG10_big_fil_rev_8_21_14_0_10_51_16</strain>
    </source>
</reference>
<dbReference type="GO" id="GO:0016740">
    <property type="term" value="F:transferase activity"/>
    <property type="evidence" value="ECO:0007669"/>
    <property type="project" value="UniProtKB-KW"/>
</dbReference>
<evidence type="ECO:0000256" key="5">
    <source>
        <dbReference type="HAMAP-Rule" id="MF_00120"/>
    </source>
</evidence>
<feature type="active site" description="Charge relay system" evidence="5">
    <location>
        <position position="154"/>
    </location>
</feature>
<evidence type="ECO:0000313" key="8">
    <source>
        <dbReference type="Proteomes" id="UP000228767"/>
    </source>
</evidence>
<accession>A0A2H0RFB8</accession>
<feature type="domain" description="Amidase" evidence="6">
    <location>
        <begin position="25"/>
        <end position="467"/>
    </location>
</feature>
<feature type="active site" description="Charge relay system" evidence="5">
    <location>
        <position position="79"/>
    </location>
</feature>
<evidence type="ECO:0000256" key="3">
    <source>
        <dbReference type="ARBA" id="ARBA00022840"/>
    </source>
</evidence>
<dbReference type="PANTHER" id="PTHR11895">
    <property type="entry name" value="TRANSAMIDASE"/>
    <property type="match status" value="1"/>
</dbReference>
<dbReference type="EMBL" id="PCYI01000021">
    <property type="protein sequence ID" value="PIR44724.1"/>
    <property type="molecule type" value="Genomic_DNA"/>
</dbReference>
<dbReference type="InterPro" id="IPR036928">
    <property type="entry name" value="AS_sf"/>
</dbReference>
<dbReference type="Proteomes" id="UP000228767">
    <property type="component" value="Unassembled WGS sequence"/>
</dbReference>
<dbReference type="HAMAP" id="MF_00120">
    <property type="entry name" value="GatA"/>
    <property type="match status" value="1"/>
</dbReference>
<keyword evidence="4 5" id="KW-0648">Protein biosynthesis</keyword>
<evidence type="ECO:0000256" key="2">
    <source>
        <dbReference type="ARBA" id="ARBA00022741"/>
    </source>
</evidence>
<evidence type="ECO:0000256" key="1">
    <source>
        <dbReference type="ARBA" id="ARBA00022598"/>
    </source>
</evidence>
<protein>
    <recommendedName>
        <fullName evidence="5">Glutamyl-tRNA(Gln) amidotransferase subunit A</fullName>
        <shortName evidence="5">Glu-ADT subunit A</shortName>
        <ecNumber evidence="5">6.3.5.7</ecNumber>
    </recommendedName>
</protein>